<feature type="signal peptide" evidence="1">
    <location>
        <begin position="1"/>
        <end position="19"/>
    </location>
</feature>
<reference evidence="2 3" key="1">
    <citation type="submission" date="2021-04" db="EMBL/GenBank/DDBJ databases">
        <title>Genome analysis of Polyangium sp.</title>
        <authorList>
            <person name="Li Y."/>
            <person name="Wang J."/>
        </authorList>
    </citation>
    <scope>NUCLEOTIDE SEQUENCE [LARGE SCALE GENOMIC DNA]</scope>
    <source>
        <strain evidence="2 3">SDU14</strain>
    </source>
</reference>
<dbReference type="Proteomes" id="UP001151081">
    <property type="component" value="Unassembled WGS sequence"/>
</dbReference>
<sequence length="292" mass="29504">MLKKTPTFLSLGVWMLAFAGLVGCGGDEGNGGSGNNGPDDVDVPAGSTAFVAVINPVANTGHTTGTPAVTGDERDLIPVDAFPGSADTSESGIAVVGTGVGEVDVRIGDALLKHTVLAEGDVYDAPLGFDGANAETYPNTPIRYPVGANSGGFFFGPADILADVEAKLGVDDAVVVLRGGTYTGNLTITGKGVLLFGENFLENAVVINGSVTVNGEAVRLRGLTITGDLASKGNNFGISFSRVFGNTSITGNAGAFVRNVFCGTTVVPSSNATLLDNFGVEPIVTPPMGTCD</sequence>
<gene>
    <name evidence="2" type="ORF">KEG57_33305</name>
</gene>
<evidence type="ECO:0008006" key="4">
    <source>
        <dbReference type="Google" id="ProtNLM"/>
    </source>
</evidence>
<keyword evidence="3" id="KW-1185">Reference proteome</keyword>
<dbReference type="AlphaFoldDB" id="A0A9X3X7G8"/>
<dbReference type="EMBL" id="JAGTJJ010000028">
    <property type="protein sequence ID" value="MDC3985404.1"/>
    <property type="molecule type" value="Genomic_DNA"/>
</dbReference>
<dbReference type="SUPFAM" id="SSF51126">
    <property type="entry name" value="Pectin lyase-like"/>
    <property type="match status" value="1"/>
</dbReference>
<proteinExistence type="predicted"/>
<dbReference type="RefSeq" id="WP_272426356.1">
    <property type="nucleotide sequence ID" value="NZ_JAGTJJ010000028.1"/>
</dbReference>
<accession>A0A9X3X7G8</accession>
<evidence type="ECO:0000313" key="2">
    <source>
        <dbReference type="EMBL" id="MDC3985404.1"/>
    </source>
</evidence>
<evidence type="ECO:0000313" key="3">
    <source>
        <dbReference type="Proteomes" id="UP001151081"/>
    </source>
</evidence>
<comment type="caution">
    <text evidence="2">The sequence shown here is derived from an EMBL/GenBank/DDBJ whole genome shotgun (WGS) entry which is preliminary data.</text>
</comment>
<dbReference type="InterPro" id="IPR011050">
    <property type="entry name" value="Pectin_lyase_fold/virulence"/>
</dbReference>
<feature type="chain" id="PRO_5040858701" description="Lipoprotein" evidence="1">
    <location>
        <begin position="20"/>
        <end position="292"/>
    </location>
</feature>
<name>A0A9X3X7G8_9BACT</name>
<dbReference type="PROSITE" id="PS51257">
    <property type="entry name" value="PROKAR_LIPOPROTEIN"/>
    <property type="match status" value="1"/>
</dbReference>
<protein>
    <recommendedName>
        <fullName evidence="4">Lipoprotein</fullName>
    </recommendedName>
</protein>
<evidence type="ECO:0000256" key="1">
    <source>
        <dbReference type="SAM" id="SignalP"/>
    </source>
</evidence>
<keyword evidence="1" id="KW-0732">Signal</keyword>
<organism evidence="2 3">
    <name type="scientific">Polyangium jinanense</name>
    <dbReference type="NCBI Taxonomy" id="2829994"/>
    <lineage>
        <taxon>Bacteria</taxon>
        <taxon>Pseudomonadati</taxon>
        <taxon>Myxococcota</taxon>
        <taxon>Polyangia</taxon>
        <taxon>Polyangiales</taxon>
        <taxon>Polyangiaceae</taxon>
        <taxon>Polyangium</taxon>
    </lineage>
</organism>